<sequence>MWQQHRPVARQTEELQFFIRVRFTAALRPPSAPLPTADEPDDGEVVGQVRHARARDLRFPPAHGARHPPTWPPPRRRPRPAISSRQPRQKVCPHPRSLGRRRRSSYRSVQTAHTEMDSEGSGALMGSPCVRHVFLAGAPAAEVRRRKLTLSV</sequence>
<dbReference type="AlphaFoldDB" id="A0AAD7S6N5"/>
<dbReference type="Proteomes" id="UP001221898">
    <property type="component" value="Unassembled WGS sequence"/>
</dbReference>
<proteinExistence type="predicted"/>
<keyword evidence="3" id="KW-1185">Reference proteome</keyword>
<evidence type="ECO:0000313" key="2">
    <source>
        <dbReference type="EMBL" id="KAJ8396893.1"/>
    </source>
</evidence>
<reference evidence="2" key="1">
    <citation type="journal article" date="2023" name="Science">
        <title>Genome structures resolve the early diversification of teleost fishes.</title>
        <authorList>
            <person name="Parey E."/>
            <person name="Louis A."/>
            <person name="Montfort J."/>
            <person name="Bouchez O."/>
            <person name="Roques C."/>
            <person name="Iampietro C."/>
            <person name="Lluch J."/>
            <person name="Castinel A."/>
            <person name="Donnadieu C."/>
            <person name="Desvignes T."/>
            <person name="Floi Bucao C."/>
            <person name="Jouanno E."/>
            <person name="Wen M."/>
            <person name="Mejri S."/>
            <person name="Dirks R."/>
            <person name="Jansen H."/>
            <person name="Henkel C."/>
            <person name="Chen W.J."/>
            <person name="Zahm M."/>
            <person name="Cabau C."/>
            <person name="Klopp C."/>
            <person name="Thompson A.W."/>
            <person name="Robinson-Rechavi M."/>
            <person name="Braasch I."/>
            <person name="Lecointre G."/>
            <person name="Bobe J."/>
            <person name="Postlethwait J.H."/>
            <person name="Berthelot C."/>
            <person name="Roest Crollius H."/>
            <person name="Guiguen Y."/>
        </authorList>
    </citation>
    <scope>NUCLEOTIDE SEQUENCE</scope>
    <source>
        <strain evidence="2">NC1722</strain>
    </source>
</reference>
<evidence type="ECO:0000313" key="3">
    <source>
        <dbReference type="Proteomes" id="UP001221898"/>
    </source>
</evidence>
<organism evidence="2 3">
    <name type="scientific">Aldrovandia affinis</name>
    <dbReference type="NCBI Taxonomy" id="143900"/>
    <lineage>
        <taxon>Eukaryota</taxon>
        <taxon>Metazoa</taxon>
        <taxon>Chordata</taxon>
        <taxon>Craniata</taxon>
        <taxon>Vertebrata</taxon>
        <taxon>Euteleostomi</taxon>
        <taxon>Actinopterygii</taxon>
        <taxon>Neopterygii</taxon>
        <taxon>Teleostei</taxon>
        <taxon>Notacanthiformes</taxon>
        <taxon>Halosauridae</taxon>
        <taxon>Aldrovandia</taxon>
    </lineage>
</organism>
<feature type="compositionally biased region" description="Basic residues" evidence="1">
    <location>
        <begin position="87"/>
        <end position="105"/>
    </location>
</feature>
<feature type="region of interest" description="Disordered" evidence="1">
    <location>
        <begin position="29"/>
        <end position="124"/>
    </location>
</feature>
<accession>A0AAD7S6N5</accession>
<gene>
    <name evidence="2" type="ORF">AAFF_G00012160</name>
</gene>
<evidence type="ECO:0000256" key="1">
    <source>
        <dbReference type="SAM" id="MobiDB-lite"/>
    </source>
</evidence>
<dbReference type="EMBL" id="JAINUG010000102">
    <property type="protein sequence ID" value="KAJ8396893.1"/>
    <property type="molecule type" value="Genomic_DNA"/>
</dbReference>
<name>A0AAD7S6N5_9TELE</name>
<comment type="caution">
    <text evidence="2">The sequence shown here is derived from an EMBL/GenBank/DDBJ whole genome shotgun (WGS) entry which is preliminary data.</text>
</comment>
<protein>
    <submittedName>
        <fullName evidence="2">Uncharacterized protein</fullName>
    </submittedName>
</protein>